<protein>
    <submittedName>
        <fullName evidence="2">MOLYBDOPTERIN COFACTOR SULFURASE MOSC</fullName>
    </submittedName>
</protein>
<evidence type="ECO:0000256" key="1">
    <source>
        <dbReference type="SAM" id="MobiDB-lite"/>
    </source>
</evidence>
<dbReference type="EMBL" id="JAPFFK010000016">
    <property type="protein sequence ID" value="KAJ6705087.1"/>
    <property type="molecule type" value="Genomic_DNA"/>
</dbReference>
<comment type="caution">
    <text evidence="2">The sequence shown here is derived from an EMBL/GenBank/DDBJ whole genome shotgun (WGS) entry which is preliminary data.</text>
</comment>
<dbReference type="InterPro" id="IPR007454">
    <property type="entry name" value="UPF0250_YbeD-like"/>
</dbReference>
<evidence type="ECO:0000313" key="2">
    <source>
        <dbReference type="EMBL" id="KAJ6705087.1"/>
    </source>
</evidence>
<reference evidence="2" key="1">
    <citation type="submission" date="2022-11" db="EMBL/GenBank/DDBJ databases">
        <authorList>
            <person name="Hyden B.L."/>
            <person name="Feng K."/>
            <person name="Yates T."/>
            <person name="Jawdy S."/>
            <person name="Smart L.B."/>
            <person name="Muchero W."/>
        </authorList>
    </citation>
    <scope>NUCLEOTIDE SEQUENCE</scope>
    <source>
        <tissue evidence="2">Shoot tip</tissue>
    </source>
</reference>
<dbReference type="Proteomes" id="UP001151532">
    <property type="component" value="Chromosome 3"/>
</dbReference>
<dbReference type="Pfam" id="PF04359">
    <property type="entry name" value="DUF493"/>
    <property type="match status" value="1"/>
</dbReference>
<sequence length="551" mass="61763">MIPPLHPNRAIIYSLSPTRKVGFLSSKTTSIRAPEFHHFGRTKPALVNCFCSYNNEAGQDQDPPREAVLKAISEVSKTQGRMIPTNEWLALDKKVNSYPTVRGFTAIGTGGDDFVQAMVIAVESVTQQTIPEGQVRQKVSSRGKYVSVNIGPVQVVSSEQEREGEEGLELLRSNFKILNFLLAFLVCRKAVGIMLTNAEQLVVNVDSEDLRGRKLEDSPTASVSNSPTQNSRPSSMVVKKANTLIPAHLVAEAISTIRGLDLRWSGPITHSEMQYVRQYVFAKYPQYCNGIVVDGDSTFDLTNLCIDEESSKTTPYSKRGLPQSFGARESTPKFTRSLSDLGKTQLEVSRLVDILNKKASFQGNFISIPEIQMQNRALKHCGLSEADYLVIFMPNYRDAMVIIGESYPFFRGNYYMTVIEEEKDMIREFAAGKESKVIPMPETWLDLRIKGSHLSQYFRRKCKQIPKGLFSYPATVNETRYSLHWISEARRNSWHVLLDATGFVFGEHRLPLALHLPDFVLCTLDNTHAQPSKITCLLVRKSSFDTSASLG</sequence>
<dbReference type="OrthoDB" id="2018302at2759"/>
<accession>A0A9Q0QEC6</accession>
<feature type="compositionally biased region" description="Polar residues" evidence="1">
    <location>
        <begin position="219"/>
        <end position="234"/>
    </location>
</feature>
<dbReference type="AlphaFoldDB" id="A0A9Q0QEC6"/>
<evidence type="ECO:0000313" key="3">
    <source>
        <dbReference type="Proteomes" id="UP001151532"/>
    </source>
</evidence>
<proteinExistence type="predicted"/>
<dbReference type="PANTHER" id="PTHR34782:SF1">
    <property type="entry name" value="PHOSPHORIBOSYLFORMYLGLYCINAMIDINE SYNTHASE"/>
    <property type="match status" value="1"/>
</dbReference>
<dbReference type="SUPFAM" id="SSF117991">
    <property type="entry name" value="YbeD/HP0495-like"/>
    <property type="match status" value="1"/>
</dbReference>
<keyword evidence="3" id="KW-1185">Reference proteome</keyword>
<dbReference type="Gene3D" id="3.30.70.260">
    <property type="match status" value="1"/>
</dbReference>
<organism evidence="2 3">
    <name type="scientific">Salix purpurea</name>
    <name type="common">Purple osier willow</name>
    <dbReference type="NCBI Taxonomy" id="77065"/>
    <lineage>
        <taxon>Eukaryota</taxon>
        <taxon>Viridiplantae</taxon>
        <taxon>Streptophyta</taxon>
        <taxon>Embryophyta</taxon>
        <taxon>Tracheophyta</taxon>
        <taxon>Spermatophyta</taxon>
        <taxon>Magnoliopsida</taxon>
        <taxon>eudicotyledons</taxon>
        <taxon>Gunneridae</taxon>
        <taxon>Pentapetalae</taxon>
        <taxon>rosids</taxon>
        <taxon>fabids</taxon>
        <taxon>Malpighiales</taxon>
        <taxon>Salicaceae</taxon>
        <taxon>Saliceae</taxon>
        <taxon>Salix</taxon>
    </lineage>
</organism>
<reference evidence="2" key="2">
    <citation type="journal article" date="2023" name="Int. J. Mol. Sci.">
        <title>De Novo Assembly and Annotation of 11 Diverse Shrub Willow (Salix) Genomes Reveals Novel Gene Organization in Sex-Linked Regions.</title>
        <authorList>
            <person name="Hyden B."/>
            <person name="Feng K."/>
            <person name="Yates T.B."/>
            <person name="Jawdy S."/>
            <person name="Cereghino C."/>
            <person name="Smart L.B."/>
            <person name="Muchero W."/>
        </authorList>
    </citation>
    <scope>NUCLEOTIDE SEQUENCE</scope>
    <source>
        <tissue evidence="2">Shoot tip</tissue>
    </source>
</reference>
<name>A0A9Q0QEC6_SALPP</name>
<gene>
    <name evidence="2" type="ORF">OIU79_009901</name>
</gene>
<dbReference type="PANTHER" id="PTHR34782">
    <property type="entry name" value="PHOSPHORIBOSYLFORMYLGLYCINAMIDINE SYNTHASE"/>
    <property type="match status" value="1"/>
</dbReference>
<dbReference type="InterPro" id="IPR027471">
    <property type="entry name" value="YbeD-like_sf"/>
</dbReference>
<feature type="region of interest" description="Disordered" evidence="1">
    <location>
        <begin position="213"/>
        <end position="236"/>
    </location>
</feature>